<evidence type="ECO:0000256" key="6">
    <source>
        <dbReference type="SAM" id="SignalP"/>
    </source>
</evidence>
<keyword evidence="8" id="KW-1185">Reference proteome</keyword>
<dbReference type="GO" id="GO:0008239">
    <property type="term" value="F:dipeptidyl-peptidase activity"/>
    <property type="evidence" value="ECO:0007669"/>
    <property type="project" value="TreeGrafter"/>
</dbReference>
<dbReference type="AlphaFoldDB" id="A0A8K0G5Q4"/>
<evidence type="ECO:0000256" key="5">
    <source>
        <dbReference type="ARBA" id="ARBA00023180"/>
    </source>
</evidence>
<protein>
    <recommendedName>
        <fullName evidence="9">Serine protease K12H4.7</fullName>
    </recommendedName>
</protein>
<evidence type="ECO:0008006" key="9">
    <source>
        <dbReference type="Google" id="ProtNLM"/>
    </source>
</evidence>
<evidence type="ECO:0000256" key="1">
    <source>
        <dbReference type="ARBA" id="ARBA00011079"/>
    </source>
</evidence>
<dbReference type="PANTHER" id="PTHR11010:SF117">
    <property type="entry name" value="SERINE PROTEASE 16"/>
    <property type="match status" value="1"/>
</dbReference>
<name>A0A8K0G5Q4_IGNLU</name>
<feature type="chain" id="PRO_5035441730" description="Serine protease K12H4.7" evidence="6">
    <location>
        <begin position="21"/>
        <end position="487"/>
    </location>
</feature>
<accession>A0A8K0G5Q4</accession>
<dbReference type="SUPFAM" id="SSF53474">
    <property type="entry name" value="alpha/beta-Hydrolases"/>
    <property type="match status" value="1"/>
</dbReference>
<dbReference type="Gene3D" id="3.40.50.1820">
    <property type="entry name" value="alpha/beta hydrolase"/>
    <property type="match status" value="1"/>
</dbReference>
<dbReference type="InterPro" id="IPR042269">
    <property type="entry name" value="Ser_carbopepase_S28_SKS"/>
</dbReference>
<keyword evidence="2" id="KW-0645">Protease</keyword>
<dbReference type="Pfam" id="PF05577">
    <property type="entry name" value="Peptidase_S28"/>
    <property type="match status" value="1"/>
</dbReference>
<comment type="caution">
    <text evidence="7">The sequence shown here is derived from an EMBL/GenBank/DDBJ whole genome shotgun (WGS) entry which is preliminary data.</text>
</comment>
<comment type="similarity">
    <text evidence="1">Belongs to the peptidase S28 family.</text>
</comment>
<dbReference type="OrthoDB" id="1735038at2759"/>
<proteinExistence type="inferred from homology"/>
<dbReference type="GO" id="GO:0006508">
    <property type="term" value="P:proteolysis"/>
    <property type="evidence" value="ECO:0007669"/>
    <property type="project" value="UniProtKB-KW"/>
</dbReference>
<dbReference type="Proteomes" id="UP000801492">
    <property type="component" value="Unassembled WGS sequence"/>
</dbReference>
<keyword evidence="3 6" id="KW-0732">Signal</keyword>
<dbReference type="InterPro" id="IPR029058">
    <property type="entry name" value="AB_hydrolase_fold"/>
</dbReference>
<keyword evidence="5" id="KW-0325">Glycoprotein</keyword>
<evidence type="ECO:0000256" key="2">
    <source>
        <dbReference type="ARBA" id="ARBA00022670"/>
    </source>
</evidence>
<dbReference type="GO" id="GO:0070008">
    <property type="term" value="F:serine-type exopeptidase activity"/>
    <property type="evidence" value="ECO:0007669"/>
    <property type="project" value="InterPro"/>
</dbReference>
<reference evidence="7" key="1">
    <citation type="submission" date="2019-08" db="EMBL/GenBank/DDBJ databases">
        <title>The genome of the North American firefly Photinus pyralis.</title>
        <authorList>
            <consortium name="Photinus pyralis genome working group"/>
            <person name="Fallon T.R."/>
            <person name="Sander Lower S.E."/>
            <person name="Weng J.-K."/>
        </authorList>
    </citation>
    <scope>NUCLEOTIDE SEQUENCE</scope>
    <source>
        <strain evidence="7">TRF0915ILg1</strain>
        <tissue evidence="7">Whole body</tissue>
    </source>
</reference>
<dbReference type="EMBL" id="VTPC01008629">
    <property type="protein sequence ID" value="KAF2892635.1"/>
    <property type="molecule type" value="Genomic_DNA"/>
</dbReference>
<feature type="signal peptide" evidence="6">
    <location>
        <begin position="1"/>
        <end position="20"/>
    </location>
</feature>
<evidence type="ECO:0000256" key="3">
    <source>
        <dbReference type="ARBA" id="ARBA00022729"/>
    </source>
</evidence>
<dbReference type="FunFam" id="1.20.120.980:FF:000003">
    <property type="entry name" value="Serine protease 16"/>
    <property type="match status" value="1"/>
</dbReference>
<dbReference type="PANTHER" id="PTHR11010">
    <property type="entry name" value="PROTEASE S28 PRO-X CARBOXYPEPTIDASE-RELATED"/>
    <property type="match status" value="1"/>
</dbReference>
<dbReference type="InterPro" id="IPR008758">
    <property type="entry name" value="Peptidase_S28"/>
</dbReference>
<gene>
    <name evidence="7" type="ORF">ILUMI_13538</name>
</gene>
<evidence type="ECO:0000313" key="8">
    <source>
        <dbReference type="Proteomes" id="UP000801492"/>
    </source>
</evidence>
<dbReference type="Gene3D" id="1.20.120.980">
    <property type="entry name" value="Serine carboxypeptidase S28, SKS domain"/>
    <property type="match status" value="1"/>
</dbReference>
<keyword evidence="4" id="KW-0378">Hydrolase</keyword>
<sequence>MKFLMLLLFVFKLHIDGIFGFKKLTNQNIKIKEDKASHATEEWFTQILDHFNPIDPRTWKQRFQTNHQYYNASNGGSVFLFIGTESPIELKIITESAWFDYAKKFGALCFQLEHRYYGKSFPTKDIDDDNMRYLTTQQALADLAQFISEMNKRYKLPADTKWIAFGCSYGANLAAWLRLKYPHLVYGAVCSNAILTAKIDYGEYYEIVSEVLQAYSEECLNAIQKGTSLFNKILLSESGKKEINKKFHLCDPLEQTTYNSKDISNLYHQLARNFAYAVQFYNTNCFGYYDISNIKVDLLCNIMKNKTVGSTLDRLAAVNNMVLFESDENCLEYKYNKMIKSLRNGTIKINQSSDRLWVYQRCTEIVNFPTSSSPPHIFGNGFPVDFYTQQCMDVFGPKFNATFIQSVVDKTNMFYGGFNLKITRAVFIFGSVDPWHPLQIPKTLKSVVYIKGVAHCADMFARSDKDSEELKAAREQISKYISEWLKT</sequence>
<organism evidence="7 8">
    <name type="scientific">Ignelater luminosus</name>
    <name type="common">Cucubano</name>
    <name type="synonym">Pyrophorus luminosus</name>
    <dbReference type="NCBI Taxonomy" id="2038154"/>
    <lineage>
        <taxon>Eukaryota</taxon>
        <taxon>Metazoa</taxon>
        <taxon>Ecdysozoa</taxon>
        <taxon>Arthropoda</taxon>
        <taxon>Hexapoda</taxon>
        <taxon>Insecta</taxon>
        <taxon>Pterygota</taxon>
        <taxon>Neoptera</taxon>
        <taxon>Endopterygota</taxon>
        <taxon>Coleoptera</taxon>
        <taxon>Polyphaga</taxon>
        <taxon>Elateriformia</taxon>
        <taxon>Elateroidea</taxon>
        <taxon>Elateridae</taxon>
        <taxon>Agrypninae</taxon>
        <taxon>Pyrophorini</taxon>
        <taxon>Ignelater</taxon>
    </lineage>
</organism>
<evidence type="ECO:0000256" key="4">
    <source>
        <dbReference type="ARBA" id="ARBA00022801"/>
    </source>
</evidence>
<evidence type="ECO:0000313" key="7">
    <source>
        <dbReference type="EMBL" id="KAF2892635.1"/>
    </source>
</evidence>